<dbReference type="STRING" id="1211777.BN77_3185"/>
<evidence type="ECO:0000313" key="3">
    <source>
        <dbReference type="Proteomes" id="UP000009319"/>
    </source>
</evidence>
<organism evidence="2 3">
    <name type="scientific">Rhizobium mesoamericanum STM3625</name>
    <dbReference type="NCBI Taxonomy" id="1211777"/>
    <lineage>
        <taxon>Bacteria</taxon>
        <taxon>Pseudomonadati</taxon>
        <taxon>Pseudomonadota</taxon>
        <taxon>Alphaproteobacteria</taxon>
        <taxon>Hyphomicrobiales</taxon>
        <taxon>Rhizobiaceae</taxon>
        <taxon>Rhizobium/Agrobacterium group</taxon>
        <taxon>Rhizobium</taxon>
    </lineage>
</organism>
<evidence type="ECO:0000313" key="2">
    <source>
        <dbReference type="EMBL" id="CCM75998.1"/>
    </source>
</evidence>
<keyword evidence="3" id="KW-1185">Reference proteome</keyword>
<feature type="region of interest" description="Disordered" evidence="1">
    <location>
        <begin position="165"/>
        <end position="191"/>
    </location>
</feature>
<dbReference type="AlphaFoldDB" id="K0PQ77"/>
<dbReference type="RefSeq" id="WP_007533261.1">
    <property type="nucleotide sequence ID" value="NZ_HF536772.1"/>
</dbReference>
<reference evidence="2 3" key="1">
    <citation type="journal article" date="2013" name="Genome Announc.">
        <title>Draft Genome Sequence of Rhizobium mesoamericanum STM3625, a Nitrogen-Fixing Symbiont of Mimosa pudica Isolated in French Guiana (South America).</title>
        <authorList>
            <person name="Moulin L."/>
            <person name="Mornico D."/>
            <person name="Melkonian R."/>
            <person name="Klonowska A."/>
        </authorList>
    </citation>
    <scope>NUCLEOTIDE SEQUENCE [LARGE SCALE GENOMIC DNA]</scope>
    <source>
        <strain evidence="2 3">STM3625</strain>
    </source>
</reference>
<accession>K0PQ77</accession>
<comment type="caution">
    <text evidence="2">The sequence shown here is derived from an EMBL/GenBank/DDBJ whole genome shotgun (WGS) entry which is preliminary data.</text>
</comment>
<dbReference type="eggNOG" id="COG3861">
    <property type="taxonomic scope" value="Bacteria"/>
</dbReference>
<evidence type="ECO:0000256" key="1">
    <source>
        <dbReference type="SAM" id="MobiDB-lite"/>
    </source>
</evidence>
<protein>
    <submittedName>
        <fullName evidence="2">Uncharacterized protein</fullName>
    </submittedName>
</protein>
<gene>
    <name evidence="2" type="ORF">BN77_3185</name>
</gene>
<name>K0PQ77_9HYPH</name>
<proteinExistence type="predicted"/>
<dbReference type="EMBL" id="CANI01000020">
    <property type="protein sequence ID" value="CCM75998.1"/>
    <property type="molecule type" value="Genomic_DNA"/>
</dbReference>
<dbReference type="Proteomes" id="UP000009319">
    <property type="component" value="Unassembled WGS sequence"/>
</dbReference>
<feature type="compositionally biased region" description="Basic and acidic residues" evidence="1">
    <location>
        <begin position="182"/>
        <end position="191"/>
    </location>
</feature>
<sequence length="191" mass="21042">MNPTRNESSSSLASGNALSTLSALFDDRGEAESAIKRLKEIGLPDDRIRFMPGDEAGDARRPEPGGWFAGLENWLFPDEDRASYAEGLRRGGYLVSVQVDDATYEAAHHILDNEGSIDMDQRADLWRSEGWDGGGSDVTLSEDALVAPPGTDPRTTDFAVNAARNSRDLEKSTPRVRLYRHQMKEKSDRSA</sequence>
<dbReference type="HOGENOM" id="CLU_073586_2_0_5"/>